<dbReference type="GO" id="GO:0022857">
    <property type="term" value="F:transmembrane transporter activity"/>
    <property type="evidence" value="ECO:0007669"/>
    <property type="project" value="TreeGrafter"/>
</dbReference>
<dbReference type="InterPro" id="IPR025857">
    <property type="entry name" value="MacB_PCD"/>
</dbReference>
<accession>A0A1H4IZR5</accession>
<evidence type="ECO:0000259" key="9">
    <source>
        <dbReference type="Pfam" id="PF12704"/>
    </source>
</evidence>
<gene>
    <name evidence="10" type="ORF">SAMN05216452_0829</name>
</gene>
<proteinExistence type="inferred from homology"/>
<dbReference type="EMBL" id="FNSL01000001">
    <property type="protein sequence ID" value="SEB39564.1"/>
    <property type="molecule type" value="Genomic_DNA"/>
</dbReference>
<evidence type="ECO:0000259" key="8">
    <source>
        <dbReference type="Pfam" id="PF02687"/>
    </source>
</evidence>
<dbReference type="AlphaFoldDB" id="A0A1H4IZR5"/>
<evidence type="ECO:0000256" key="3">
    <source>
        <dbReference type="ARBA" id="ARBA00022692"/>
    </source>
</evidence>
<evidence type="ECO:0000313" key="10">
    <source>
        <dbReference type="EMBL" id="SEB39564.1"/>
    </source>
</evidence>
<keyword evidence="5 7" id="KW-0472">Membrane</keyword>
<keyword evidence="4 7" id="KW-1133">Transmembrane helix</keyword>
<dbReference type="RefSeq" id="WP_090326895.1">
    <property type="nucleotide sequence ID" value="NZ_FNSL01000001.1"/>
</dbReference>
<evidence type="ECO:0000256" key="6">
    <source>
        <dbReference type="ARBA" id="ARBA00038076"/>
    </source>
</evidence>
<dbReference type="PANTHER" id="PTHR30572">
    <property type="entry name" value="MEMBRANE COMPONENT OF TRANSPORTER-RELATED"/>
    <property type="match status" value="1"/>
</dbReference>
<dbReference type="InterPro" id="IPR050250">
    <property type="entry name" value="Macrolide_Exporter_MacB"/>
</dbReference>
<comment type="similarity">
    <text evidence="6">Belongs to the ABC-4 integral membrane protein family.</text>
</comment>
<feature type="transmembrane region" description="Helical" evidence="7">
    <location>
        <begin position="278"/>
        <end position="303"/>
    </location>
</feature>
<evidence type="ECO:0000256" key="5">
    <source>
        <dbReference type="ARBA" id="ARBA00023136"/>
    </source>
</evidence>
<name>A0A1H4IZR5_9HYPH</name>
<dbReference type="GO" id="GO:0005886">
    <property type="term" value="C:plasma membrane"/>
    <property type="evidence" value="ECO:0007669"/>
    <property type="project" value="UniProtKB-SubCell"/>
</dbReference>
<dbReference type="Pfam" id="PF02687">
    <property type="entry name" value="FtsX"/>
    <property type="match status" value="1"/>
</dbReference>
<evidence type="ECO:0000256" key="1">
    <source>
        <dbReference type="ARBA" id="ARBA00004651"/>
    </source>
</evidence>
<feature type="domain" description="MacB-like periplasmic core" evidence="9">
    <location>
        <begin position="20"/>
        <end position="238"/>
    </location>
</feature>
<sequence>MFLESVRLALRSIARNKMRSLLTLLGVIIGVAAVIALLTIGGGAREQIRAEMAGQGSRLIFAFAGMVRDPASPAEIKVQPLTNEHLMNLDKSIGQHATIAAQAETRLRVSYGARSLSAQIRGVSESYFTLREWTLKRGRLLSPLEVASHAGTCVIGSKVAKALFGTENPIGARIRIGHPHCRVVGELAPKGASFSGDQDTLALIPLGLFQTRISGRNELAQILINAPSEALVAPLKVRVAEEMRRLRRIAPGRNDDFQVDDMAEYMRQAGSIIGNVTAILGAIAAISLLVGGIGIMNIMLVSVTERTREIGIRMAIGARQRDILVQFLTEASVLSLLGGLIGIGLGLAIAWVVTAFMNVSFVPNLTAVSAIAAVSAMIGIVFGFFPALRGARLDPIDALRHE</sequence>
<evidence type="ECO:0000256" key="4">
    <source>
        <dbReference type="ARBA" id="ARBA00022989"/>
    </source>
</evidence>
<comment type="subcellular location">
    <subcellularLocation>
        <location evidence="1">Cell membrane</location>
        <topology evidence="1">Multi-pass membrane protein</topology>
    </subcellularLocation>
</comment>
<keyword evidence="2" id="KW-1003">Cell membrane</keyword>
<keyword evidence="11" id="KW-1185">Reference proteome</keyword>
<dbReference type="PANTHER" id="PTHR30572:SF4">
    <property type="entry name" value="ABC TRANSPORTER PERMEASE YTRF"/>
    <property type="match status" value="1"/>
</dbReference>
<evidence type="ECO:0000256" key="7">
    <source>
        <dbReference type="SAM" id="Phobius"/>
    </source>
</evidence>
<feature type="transmembrane region" description="Helical" evidence="7">
    <location>
        <begin position="324"/>
        <end position="353"/>
    </location>
</feature>
<dbReference type="InterPro" id="IPR003838">
    <property type="entry name" value="ABC3_permease_C"/>
</dbReference>
<evidence type="ECO:0000313" key="11">
    <source>
        <dbReference type="Proteomes" id="UP000199064"/>
    </source>
</evidence>
<feature type="transmembrane region" description="Helical" evidence="7">
    <location>
        <begin position="21"/>
        <end position="42"/>
    </location>
</feature>
<keyword evidence="3 7" id="KW-0812">Transmembrane</keyword>
<feature type="domain" description="ABC3 transporter permease C-terminal" evidence="8">
    <location>
        <begin position="282"/>
        <end position="393"/>
    </location>
</feature>
<evidence type="ECO:0000256" key="2">
    <source>
        <dbReference type="ARBA" id="ARBA00022475"/>
    </source>
</evidence>
<dbReference type="Pfam" id="PF12704">
    <property type="entry name" value="MacB_PCD"/>
    <property type="match status" value="1"/>
</dbReference>
<dbReference type="Proteomes" id="UP000199064">
    <property type="component" value="Unassembled WGS sequence"/>
</dbReference>
<protein>
    <submittedName>
        <fullName evidence="10">Putative ABC transport system permease protein</fullName>
    </submittedName>
</protein>
<feature type="transmembrane region" description="Helical" evidence="7">
    <location>
        <begin position="365"/>
        <end position="385"/>
    </location>
</feature>
<reference evidence="11" key="1">
    <citation type="submission" date="2016-10" db="EMBL/GenBank/DDBJ databases">
        <authorList>
            <person name="Varghese N."/>
            <person name="Submissions S."/>
        </authorList>
    </citation>
    <scope>NUCLEOTIDE SEQUENCE [LARGE SCALE GENOMIC DNA]</scope>
    <source>
        <strain evidence="11">ES.061</strain>
    </source>
</reference>
<organism evidence="10 11">
    <name type="scientific">Nitratireductor aquibiodomus</name>
    <dbReference type="NCBI Taxonomy" id="204799"/>
    <lineage>
        <taxon>Bacteria</taxon>
        <taxon>Pseudomonadati</taxon>
        <taxon>Pseudomonadota</taxon>
        <taxon>Alphaproteobacteria</taxon>
        <taxon>Hyphomicrobiales</taxon>
        <taxon>Phyllobacteriaceae</taxon>
        <taxon>Nitratireductor</taxon>
    </lineage>
</organism>